<evidence type="ECO:0000256" key="5">
    <source>
        <dbReference type="ARBA" id="ARBA00022842"/>
    </source>
</evidence>
<keyword evidence="5 10" id="KW-0460">Magnesium</keyword>
<dbReference type="InterPro" id="IPR036206">
    <property type="entry name" value="ThiamineP_synth_sf"/>
</dbReference>
<evidence type="ECO:0000256" key="10">
    <source>
        <dbReference type="HAMAP-Rule" id="MF_00097"/>
    </source>
</evidence>
<comment type="cofactor">
    <cofactor evidence="10">
        <name>Mg(2+)</name>
        <dbReference type="ChEBI" id="CHEBI:18420"/>
    </cofactor>
    <text evidence="10">Binds 1 Mg(2+) ion per subunit.</text>
</comment>
<evidence type="ECO:0000256" key="12">
    <source>
        <dbReference type="RuleBase" id="RU004253"/>
    </source>
</evidence>
<evidence type="ECO:0000256" key="2">
    <source>
        <dbReference type="ARBA" id="ARBA00005165"/>
    </source>
</evidence>
<dbReference type="NCBIfam" id="TIGR00693">
    <property type="entry name" value="thiE"/>
    <property type="match status" value="1"/>
</dbReference>
<feature type="domain" description="Thiamine phosphate synthase/TenI" evidence="13">
    <location>
        <begin position="13"/>
        <end position="197"/>
    </location>
</feature>
<dbReference type="PANTHER" id="PTHR20857">
    <property type="entry name" value="THIAMINE-PHOSPHATE PYROPHOSPHORYLASE"/>
    <property type="match status" value="1"/>
</dbReference>
<dbReference type="InterPro" id="IPR022998">
    <property type="entry name" value="ThiamineP_synth_TenI"/>
</dbReference>
<comment type="catalytic activity">
    <reaction evidence="8 10 11">
        <text>2-(2-carboxy-4-methylthiazol-5-yl)ethyl phosphate + 4-amino-2-methyl-5-(diphosphooxymethyl)pyrimidine + 2 H(+) = thiamine phosphate + CO2 + diphosphate</text>
        <dbReference type="Rhea" id="RHEA:47848"/>
        <dbReference type="ChEBI" id="CHEBI:15378"/>
        <dbReference type="ChEBI" id="CHEBI:16526"/>
        <dbReference type="ChEBI" id="CHEBI:33019"/>
        <dbReference type="ChEBI" id="CHEBI:37575"/>
        <dbReference type="ChEBI" id="CHEBI:57841"/>
        <dbReference type="ChEBI" id="CHEBI:62890"/>
        <dbReference type="EC" id="2.5.1.3"/>
    </reaction>
</comment>
<reference evidence="15" key="1">
    <citation type="journal article" date="2019" name="Int. J. Syst. Evol. Microbiol.">
        <title>The Global Catalogue of Microorganisms (GCM) 10K type strain sequencing project: providing services to taxonomists for standard genome sequencing and annotation.</title>
        <authorList>
            <consortium name="The Broad Institute Genomics Platform"/>
            <consortium name="The Broad Institute Genome Sequencing Center for Infectious Disease"/>
            <person name="Wu L."/>
            <person name="Ma J."/>
        </authorList>
    </citation>
    <scope>NUCLEOTIDE SEQUENCE [LARGE SCALE GENOMIC DNA]</scope>
    <source>
        <strain evidence="15">CGMCC 1.15277</strain>
    </source>
</reference>
<dbReference type="EC" id="2.5.1.3" evidence="10"/>
<dbReference type="Pfam" id="PF02581">
    <property type="entry name" value="TMP-TENI"/>
    <property type="match status" value="1"/>
</dbReference>
<evidence type="ECO:0000256" key="11">
    <source>
        <dbReference type="RuleBase" id="RU003826"/>
    </source>
</evidence>
<protein>
    <recommendedName>
        <fullName evidence="10">Thiamine-phosphate synthase</fullName>
        <shortName evidence="10">TP synthase</shortName>
        <shortName evidence="10">TPS</shortName>
        <ecNumber evidence="10">2.5.1.3</ecNumber>
    </recommendedName>
    <alternativeName>
        <fullName evidence="10">Thiamine-phosphate pyrophosphorylase</fullName>
        <shortName evidence="10">TMP pyrophosphorylase</shortName>
        <shortName evidence="10">TMP-PPase</shortName>
    </alternativeName>
</protein>
<evidence type="ECO:0000256" key="6">
    <source>
        <dbReference type="ARBA" id="ARBA00022977"/>
    </source>
</evidence>
<comment type="similarity">
    <text evidence="10 11">Belongs to the thiamine-phosphate synthase family.</text>
</comment>
<dbReference type="PANTHER" id="PTHR20857:SF15">
    <property type="entry name" value="THIAMINE-PHOSPHATE SYNTHASE"/>
    <property type="match status" value="1"/>
</dbReference>
<name>A0ABW1X0L2_9ACTN</name>
<evidence type="ECO:0000256" key="9">
    <source>
        <dbReference type="ARBA" id="ARBA00047883"/>
    </source>
</evidence>
<feature type="binding site" evidence="10">
    <location>
        <position position="146"/>
    </location>
    <ligand>
        <name>4-amino-2-methyl-5-(diphosphooxymethyl)pyrimidine</name>
        <dbReference type="ChEBI" id="CHEBI:57841"/>
    </ligand>
</feature>
<comment type="function">
    <text evidence="1 10">Condenses 4-methyl-5-(beta-hydroxyethyl)thiazole monophosphate (THZ-P) and 2-methyl-4-amino-5-hydroxymethyl pyrimidine pyrophosphate (HMP-PP) to form thiamine monophosphate (TMP).</text>
</comment>
<keyword evidence="6 10" id="KW-0784">Thiamine biosynthesis</keyword>
<feature type="binding site" evidence="10">
    <location>
        <position position="174"/>
    </location>
    <ligand>
        <name>2-[(2R,5Z)-2-carboxy-4-methylthiazol-5(2H)-ylidene]ethyl phosphate</name>
        <dbReference type="ChEBI" id="CHEBI:62899"/>
    </ligand>
</feature>
<evidence type="ECO:0000256" key="1">
    <source>
        <dbReference type="ARBA" id="ARBA00003814"/>
    </source>
</evidence>
<feature type="binding site" evidence="10">
    <location>
        <position position="75"/>
    </location>
    <ligand>
        <name>4-amino-2-methyl-5-(diphosphooxymethyl)pyrimidine</name>
        <dbReference type="ChEBI" id="CHEBI:57841"/>
    </ligand>
</feature>
<comment type="catalytic activity">
    <reaction evidence="7 10 11">
        <text>4-methyl-5-(2-phosphooxyethyl)-thiazole + 4-amino-2-methyl-5-(diphosphooxymethyl)pyrimidine + H(+) = thiamine phosphate + diphosphate</text>
        <dbReference type="Rhea" id="RHEA:22328"/>
        <dbReference type="ChEBI" id="CHEBI:15378"/>
        <dbReference type="ChEBI" id="CHEBI:33019"/>
        <dbReference type="ChEBI" id="CHEBI:37575"/>
        <dbReference type="ChEBI" id="CHEBI:57841"/>
        <dbReference type="ChEBI" id="CHEBI:58296"/>
        <dbReference type="EC" id="2.5.1.3"/>
    </reaction>
</comment>
<dbReference type="SUPFAM" id="SSF51391">
    <property type="entry name" value="Thiamin phosphate synthase"/>
    <property type="match status" value="1"/>
</dbReference>
<feature type="binding site" evidence="10">
    <location>
        <position position="95"/>
    </location>
    <ligand>
        <name>Mg(2+)</name>
        <dbReference type="ChEBI" id="CHEBI:18420"/>
    </ligand>
</feature>
<comment type="caution">
    <text evidence="10">Lacks conserved residue(s) required for the propagation of feature annotation.</text>
</comment>
<organism evidence="14 15">
    <name type="scientific">Luteococcus sanguinis</name>
    <dbReference type="NCBI Taxonomy" id="174038"/>
    <lineage>
        <taxon>Bacteria</taxon>
        <taxon>Bacillati</taxon>
        <taxon>Actinomycetota</taxon>
        <taxon>Actinomycetes</taxon>
        <taxon>Propionibacteriales</taxon>
        <taxon>Propionibacteriaceae</taxon>
        <taxon>Luteococcus</taxon>
    </lineage>
</organism>
<proteinExistence type="inferred from homology"/>
<evidence type="ECO:0000256" key="8">
    <source>
        <dbReference type="ARBA" id="ARBA00047851"/>
    </source>
</evidence>
<dbReference type="Gene3D" id="3.20.20.70">
    <property type="entry name" value="Aldolase class I"/>
    <property type="match status" value="1"/>
</dbReference>
<sequence>MRDAQTMQRELAIYLVTDTGQCGGLDAVVATVAAAVENGATLVQVRDPDASDEDFLALSRAVVDVVAGRVPVVLNDRVHLVADAGADGAHIGQGDLPPLEARAVLGPDAILGLSVERREHVEAANALPAGTLDYVGIGPVWAQQTKPNAAPPLGPDGLAELVALSDLPAVAIGGVGGPGRIAPIKPSGAGMAIVSAICSADDPGAATAAIVREWHAEEGDAR</sequence>
<evidence type="ECO:0000256" key="7">
    <source>
        <dbReference type="ARBA" id="ARBA00047334"/>
    </source>
</evidence>
<keyword evidence="3 10" id="KW-0808">Transferase</keyword>
<gene>
    <name evidence="10 14" type="primary">thiE</name>
    <name evidence="14" type="ORF">ACFP57_08510</name>
</gene>
<comment type="catalytic activity">
    <reaction evidence="9 10 11">
        <text>2-[(2R,5Z)-2-carboxy-4-methylthiazol-5(2H)-ylidene]ethyl phosphate + 4-amino-2-methyl-5-(diphosphooxymethyl)pyrimidine + 2 H(+) = thiamine phosphate + CO2 + diphosphate</text>
        <dbReference type="Rhea" id="RHEA:47844"/>
        <dbReference type="ChEBI" id="CHEBI:15378"/>
        <dbReference type="ChEBI" id="CHEBI:16526"/>
        <dbReference type="ChEBI" id="CHEBI:33019"/>
        <dbReference type="ChEBI" id="CHEBI:37575"/>
        <dbReference type="ChEBI" id="CHEBI:57841"/>
        <dbReference type="ChEBI" id="CHEBI:62899"/>
        <dbReference type="EC" id="2.5.1.3"/>
    </reaction>
</comment>
<evidence type="ECO:0000256" key="3">
    <source>
        <dbReference type="ARBA" id="ARBA00022679"/>
    </source>
</evidence>
<dbReference type="HAMAP" id="MF_00097">
    <property type="entry name" value="TMP_synthase"/>
    <property type="match status" value="1"/>
</dbReference>
<dbReference type="Proteomes" id="UP001596266">
    <property type="component" value="Unassembled WGS sequence"/>
</dbReference>
<evidence type="ECO:0000259" key="13">
    <source>
        <dbReference type="Pfam" id="PF02581"/>
    </source>
</evidence>
<feature type="binding site" evidence="10">
    <location>
        <position position="76"/>
    </location>
    <ligand>
        <name>Mg(2+)</name>
        <dbReference type="ChEBI" id="CHEBI:18420"/>
    </ligand>
</feature>
<comment type="caution">
    <text evidence="14">The sequence shown here is derived from an EMBL/GenBank/DDBJ whole genome shotgun (WGS) entry which is preliminary data.</text>
</comment>
<feature type="binding site" evidence="10">
    <location>
        <position position="114"/>
    </location>
    <ligand>
        <name>4-amino-2-methyl-5-(diphosphooxymethyl)pyrimidine</name>
        <dbReference type="ChEBI" id="CHEBI:57841"/>
    </ligand>
</feature>
<dbReference type="InterPro" id="IPR034291">
    <property type="entry name" value="TMP_synthase"/>
</dbReference>
<dbReference type="GO" id="GO:0004789">
    <property type="term" value="F:thiamine-phosphate diphosphorylase activity"/>
    <property type="evidence" value="ECO:0007669"/>
    <property type="project" value="UniProtKB-EC"/>
</dbReference>
<evidence type="ECO:0000313" key="14">
    <source>
        <dbReference type="EMBL" id="MFC6397020.1"/>
    </source>
</evidence>
<evidence type="ECO:0000313" key="15">
    <source>
        <dbReference type="Proteomes" id="UP001596266"/>
    </source>
</evidence>
<evidence type="ECO:0000256" key="4">
    <source>
        <dbReference type="ARBA" id="ARBA00022723"/>
    </source>
</evidence>
<feature type="binding site" evidence="10">
    <location>
        <begin position="194"/>
        <end position="195"/>
    </location>
    <ligand>
        <name>2-[(2R,5Z)-2-carboxy-4-methylthiazol-5(2H)-ylidene]ethyl phosphate</name>
        <dbReference type="ChEBI" id="CHEBI:62899"/>
    </ligand>
</feature>
<accession>A0ABW1X0L2</accession>
<keyword evidence="4 10" id="KW-0479">Metal-binding</keyword>
<dbReference type="CDD" id="cd00564">
    <property type="entry name" value="TMP_TenI"/>
    <property type="match status" value="1"/>
</dbReference>
<keyword evidence="15" id="KW-1185">Reference proteome</keyword>
<dbReference type="InterPro" id="IPR013785">
    <property type="entry name" value="Aldolase_TIM"/>
</dbReference>
<dbReference type="EMBL" id="JBHSUA010000018">
    <property type="protein sequence ID" value="MFC6397020.1"/>
    <property type="molecule type" value="Genomic_DNA"/>
</dbReference>
<dbReference type="RefSeq" id="WP_343884780.1">
    <property type="nucleotide sequence ID" value="NZ_BAAAKI010000003.1"/>
</dbReference>
<comment type="pathway">
    <text evidence="2 10 12">Cofactor biosynthesis; thiamine diphosphate biosynthesis; thiamine phosphate from 4-amino-2-methyl-5-diphosphomethylpyrimidine and 4-methyl-5-(2-phosphoethyl)-thiazole: step 1/1.</text>
</comment>